<gene>
    <name evidence="7" type="ORF">UFOPK1842_00567</name>
</gene>
<comment type="similarity">
    <text evidence="1">Belongs to the carbohydrate kinase PfkB family.</text>
</comment>
<dbReference type="InterPro" id="IPR050306">
    <property type="entry name" value="PfkB_Carbo_kinase"/>
</dbReference>
<evidence type="ECO:0000313" key="7">
    <source>
        <dbReference type="EMBL" id="CAB4607272.1"/>
    </source>
</evidence>
<dbReference type="GO" id="GO:0016301">
    <property type="term" value="F:kinase activity"/>
    <property type="evidence" value="ECO:0007669"/>
    <property type="project" value="UniProtKB-KW"/>
</dbReference>
<evidence type="ECO:0000256" key="1">
    <source>
        <dbReference type="ARBA" id="ARBA00010688"/>
    </source>
</evidence>
<evidence type="ECO:0000256" key="3">
    <source>
        <dbReference type="ARBA" id="ARBA00022741"/>
    </source>
</evidence>
<dbReference type="EMBL" id="CAEZUQ010000054">
    <property type="protein sequence ID" value="CAB4607272.1"/>
    <property type="molecule type" value="Genomic_DNA"/>
</dbReference>
<dbReference type="CDD" id="cd01167">
    <property type="entry name" value="bac_FRK"/>
    <property type="match status" value="1"/>
</dbReference>
<name>A0A6J6H0Q2_9ZZZZ</name>
<keyword evidence="3" id="KW-0547">Nucleotide-binding</keyword>
<evidence type="ECO:0000256" key="4">
    <source>
        <dbReference type="ARBA" id="ARBA00022777"/>
    </source>
</evidence>
<dbReference type="InterPro" id="IPR029056">
    <property type="entry name" value="Ribokinase-like"/>
</dbReference>
<dbReference type="InterPro" id="IPR011611">
    <property type="entry name" value="PfkB_dom"/>
</dbReference>
<evidence type="ECO:0000256" key="2">
    <source>
        <dbReference type="ARBA" id="ARBA00022679"/>
    </source>
</evidence>
<keyword evidence="5" id="KW-0067">ATP-binding</keyword>
<reference evidence="7" key="1">
    <citation type="submission" date="2020-05" db="EMBL/GenBank/DDBJ databases">
        <authorList>
            <person name="Chiriac C."/>
            <person name="Salcher M."/>
            <person name="Ghai R."/>
            <person name="Kavagutti S V."/>
        </authorList>
    </citation>
    <scope>NUCLEOTIDE SEQUENCE</scope>
</reference>
<feature type="domain" description="Carbohydrate kinase PfkB" evidence="6">
    <location>
        <begin position="5"/>
        <end position="295"/>
    </location>
</feature>
<protein>
    <submittedName>
        <fullName evidence="7">Unannotated protein</fullName>
    </submittedName>
</protein>
<keyword evidence="2" id="KW-0808">Transferase</keyword>
<dbReference type="AlphaFoldDB" id="A0A6J6H0Q2"/>
<dbReference type="GO" id="GO:0005524">
    <property type="term" value="F:ATP binding"/>
    <property type="evidence" value="ECO:0007669"/>
    <property type="project" value="UniProtKB-KW"/>
</dbReference>
<organism evidence="7">
    <name type="scientific">freshwater metagenome</name>
    <dbReference type="NCBI Taxonomy" id="449393"/>
    <lineage>
        <taxon>unclassified sequences</taxon>
        <taxon>metagenomes</taxon>
        <taxon>ecological metagenomes</taxon>
    </lineage>
</organism>
<sequence length="302" mass="31792">MSKEIWVCGEVLIDLIPRGDKKVAIVGGGPANTAKALALLGFDSFFIDGISNDAYGQKAKAELLYDGVNLKYAHFSDKPTCTADVSLDGAGVASYVFTIDGSATFDFSHDWLPDPLEIKPAVLQIGTLATIVEPAASILHEWALKVAEVAPVVFDPNVRSSVMSDRDKYQAAVAKWTAISAVIKVSEDDLAWLYPDREQLEVAAQWLEEGAALVIITKGSYGLIGITAQGSVTVPGVKVEVADTVGAGDTVGAIVVEAIVERGLASLHGEVLREVLTRAAKAASITCSRAGANPPTRAEIEG</sequence>
<accession>A0A6J6H0Q2</accession>
<evidence type="ECO:0000259" key="6">
    <source>
        <dbReference type="Pfam" id="PF00294"/>
    </source>
</evidence>
<proteinExistence type="inferred from homology"/>
<evidence type="ECO:0000256" key="5">
    <source>
        <dbReference type="ARBA" id="ARBA00022840"/>
    </source>
</evidence>
<dbReference type="Gene3D" id="3.40.1190.20">
    <property type="match status" value="1"/>
</dbReference>
<dbReference type="PANTHER" id="PTHR43085:SF1">
    <property type="entry name" value="PSEUDOURIDINE KINASE-RELATED"/>
    <property type="match status" value="1"/>
</dbReference>
<dbReference type="PANTHER" id="PTHR43085">
    <property type="entry name" value="HEXOKINASE FAMILY MEMBER"/>
    <property type="match status" value="1"/>
</dbReference>
<dbReference type="SUPFAM" id="SSF53613">
    <property type="entry name" value="Ribokinase-like"/>
    <property type="match status" value="1"/>
</dbReference>
<dbReference type="Pfam" id="PF00294">
    <property type="entry name" value="PfkB"/>
    <property type="match status" value="1"/>
</dbReference>
<keyword evidence="4" id="KW-0418">Kinase</keyword>